<keyword evidence="3" id="KW-1185">Reference proteome</keyword>
<organism evidence="2 3">
    <name type="scientific">Caerostris extrusa</name>
    <name type="common">Bark spider</name>
    <name type="synonym">Caerostris bankana</name>
    <dbReference type="NCBI Taxonomy" id="172846"/>
    <lineage>
        <taxon>Eukaryota</taxon>
        <taxon>Metazoa</taxon>
        <taxon>Ecdysozoa</taxon>
        <taxon>Arthropoda</taxon>
        <taxon>Chelicerata</taxon>
        <taxon>Arachnida</taxon>
        <taxon>Araneae</taxon>
        <taxon>Araneomorphae</taxon>
        <taxon>Entelegynae</taxon>
        <taxon>Araneoidea</taxon>
        <taxon>Araneidae</taxon>
        <taxon>Caerostris</taxon>
    </lineage>
</organism>
<proteinExistence type="predicted"/>
<feature type="transmembrane region" description="Helical" evidence="1">
    <location>
        <begin position="89"/>
        <end position="111"/>
    </location>
</feature>
<evidence type="ECO:0000256" key="1">
    <source>
        <dbReference type="SAM" id="Phobius"/>
    </source>
</evidence>
<protein>
    <submittedName>
        <fullName evidence="2">Uncharacterized protein</fullName>
    </submittedName>
</protein>
<evidence type="ECO:0000313" key="3">
    <source>
        <dbReference type="Proteomes" id="UP001054945"/>
    </source>
</evidence>
<dbReference type="AlphaFoldDB" id="A0AAV4TRC1"/>
<sequence>MGKLSTTNFLFEPCSTLARYSNWPYDTIYGLPTPIYRMTLSTIVTTINYRYTNIDIDYNMDYVYRYTYIDIDYDDYIDIDCCDDCRQSIHYPLSISIILYAILLSTLSISIRAV</sequence>
<name>A0AAV4TRC1_CAEEX</name>
<gene>
    <name evidence="2" type="ORF">CEXT_52741</name>
</gene>
<keyword evidence="1" id="KW-1133">Transmembrane helix</keyword>
<keyword evidence="1" id="KW-0812">Transmembrane</keyword>
<dbReference type="EMBL" id="BPLR01011571">
    <property type="protein sequence ID" value="GIY47390.1"/>
    <property type="molecule type" value="Genomic_DNA"/>
</dbReference>
<reference evidence="2 3" key="1">
    <citation type="submission" date="2021-06" db="EMBL/GenBank/DDBJ databases">
        <title>Caerostris extrusa draft genome.</title>
        <authorList>
            <person name="Kono N."/>
            <person name="Arakawa K."/>
        </authorList>
    </citation>
    <scope>NUCLEOTIDE SEQUENCE [LARGE SCALE GENOMIC DNA]</scope>
</reference>
<comment type="caution">
    <text evidence="2">The sequence shown here is derived from an EMBL/GenBank/DDBJ whole genome shotgun (WGS) entry which is preliminary data.</text>
</comment>
<keyword evidence="1" id="KW-0472">Membrane</keyword>
<dbReference type="Proteomes" id="UP001054945">
    <property type="component" value="Unassembled WGS sequence"/>
</dbReference>
<accession>A0AAV4TRC1</accession>
<evidence type="ECO:0000313" key="2">
    <source>
        <dbReference type="EMBL" id="GIY47390.1"/>
    </source>
</evidence>